<comment type="caution">
    <text evidence="1">The sequence shown here is derived from an EMBL/GenBank/DDBJ whole genome shotgun (WGS) entry which is preliminary data.</text>
</comment>
<dbReference type="AlphaFoldDB" id="A0A9D4JTS0"/>
<organism evidence="1 2">
    <name type="scientific">Dreissena polymorpha</name>
    <name type="common">Zebra mussel</name>
    <name type="synonym">Mytilus polymorpha</name>
    <dbReference type="NCBI Taxonomy" id="45954"/>
    <lineage>
        <taxon>Eukaryota</taxon>
        <taxon>Metazoa</taxon>
        <taxon>Spiralia</taxon>
        <taxon>Lophotrochozoa</taxon>
        <taxon>Mollusca</taxon>
        <taxon>Bivalvia</taxon>
        <taxon>Autobranchia</taxon>
        <taxon>Heteroconchia</taxon>
        <taxon>Euheterodonta</taxon>
        <taxon>Imparidentia</taxon>
        <taxon>Neoheterodontei</taxon>
        <taxon>Myida</taxon>
        <taxon>Dreissenoidea</taxon>
        <taxon>Dreissenidae</taxon>
        <taxon>Dreissena</taxon>
    </lineage>
</organism>
<proteinExistence type="predicted"/>
<keyword evidence="2" id="KW-1185">Reference proteome</keyword>
<sequence>MDKTFNLGEFHVTPTVYKDISVANRSTGESPICFGPKFIHTYSTTKAYSSLFTM</sequence>
<dbReference type="EMBL" id="JAIWYP010000005">
    <property type="protein sequence ID" value="KAH3820323.1"/>
    <property type="molecule type" value="Genomic_DNA"/>
</dbReference>
<name>A0A9D4JTS0_DREPO</name>
<accession>A0A9D4JTS0</accession>
<evidence type="ECO:0000313" key="2">
    <source>
        <dbReference type="Proteomes" id="UP000828390"/>
    </source>
</evidence>
<gene>
    <name evidence="1" type="ORF">DPMN_122069</name>
</gene>
<dbReference type="Proteomes" id="UP000828390">
    <property type="component" value="Unassembled WGS sequence"/>
</dbReference>
<reference evidence="1" key="2">
    <citation type="submission" date="2020-11" db="EMBL/GenBank/DDBJ databases">
        <authorList>
            <person name="McCartney M.A."/>
            <person name="Auch B."/>
            <person name="Kono T."/>
            <person name="Mallez S."/>
            <person name="Becker A."/>
            <person name="Gohl D.M."/>
            <person name="Silverstein K.A.T."/>
            <person name="Koren S."/>
            <person name="Bechman K.B."/>
            <person name="Herman A."/>
            <person name="Abrahante J.E."/>
            <person name="Garbe J."/>
        </authorList>
    </citation>
    <scope>NUCLEOTIDE SEQUENCE</scope>
    <source>
        <strain evidence="1">Duluth1</strain>
        <tissue evidence="1">Whole animal</tissue>
    </source>
</reference>
<reference evidence="1" key="1">
    <citation type="journal article" date="2019" name="bioRxiv">
        <title>The Genome of the Zebra Mussel, Dreissena polymorpha: A Resource for Invasive Species Research.</title>
        <authorList>
            <person name="McCartney M.A."/>
            <person name="Auch B."/>
            <person name="Kono T."/>
            <person name="Mallez S."/>
            <person name="Zhang Y."/>
            <person name="Obille A."/>
            <person name="Becker A."/>
            <person name="Abrahante J.E."/>
            <person name="Garbe J."/>
            <person name="Badalamenti J.P."/>
            <person name="Herman A."/>
            <person name="Mangelson H."/>
            <person name="Liachko I."/>
            <person name="Sullivan S."/>
            <person name="Sone E.D."/>
            <person name="Koren S."/>
            <person name="Silverstein K.A.T."/>
            <person name="Beckman K.B."/>
            <person name="Gohl D.M."/>
        </authorList>
    </citation>
    <scope>NUCLEOTIDE SEQUENCE</scope>
    <source>
        <strain evidence="1">Duluth1</strain>
        <tissue evidence="1">Whole animal</tissue>
    </source>
</reference>
<protein>
    <submittedName>
        <fullName evidence="1">Uncharacterized protein</fullName>
    </submittedName>
</protein>
<evidence type="ECO:0000313" key="1">
    <source>
        <dbReference type="EMBL" id="KAH3820323.1"/>
    </source>
</evidence>